<evidence type="ECO:0000256" key="2">
    <source>
        <dbReference type="ARBA" id="ARBA00008098"/>
    </source>
</evidence>
<keyword evidence="7" id="KW-1185">Reference proteome</keyword>
<dbReference type="AlphaFoldDB" id="A0A8J6HXL2"/>
<dbReference type="EMBL" id="JABDTM020000816">
    <property type="protein sequence ID" value="KAH0822604.1"/>
    <property type="molecule type" value="Genomic_DNA"/>
</dbReference>
<comment type="subcellular location">
    <subcellularLocation>
        <location evidence="1">Secreted</location>
    </subcellularLocation>
</comment>
<dbReference type="Proteomes" id="UP000719412">
    <property type="component" value="Unassembled WGS sequence"/>
</dbReference>
<dbReference type="Pfam" id="PF01395">
    <property type="entry name" value="PBP_GOBP"/>
    <property type="match status" value="2"/>
</dbReference>
<keyword evidence="3" id="KW-0964">Secreted</keyword>
<comment type="caution">
    <text evidence="6">The sequence shown here is derived from an EMBL/GenBank/DDBJ whole genome shotgun (WGS) entry which is preliminary data.</text>
</comment>
<dbReference type="SUPFAM" id="SSF47565">
    <property type="entry name" value="Insect pheromone/odorant-binding proteins"/>
    <property type="match status" value="2"/>
</dbReference>
<accession>A0A8J6HXL2</accession>
<dbReference type="CDD" id="cd23992">
    <property type="entry name" value="PBP_GOBP"/>
    <property type="match status" value="2"/>
</dbReference>
<feature type="chain" id="PRO_5035241239" evidence="5">
    <location>
        <begin position="19"/>
        <end position="310"/>
    </location>
</feature>
<evidence type="ECO:0000313" key="6">
    <source>
        <dbReference type="EMBL" id="KAH0822604.1"/>
    </source>
</evidence>
<dbReference type="Gene3D" id="1.10.238.20">
    <property type="entry name" value="Pheromone/general odorant binding protein domain"/>
    <property type="match status" value="2"/>
</dbReference>
<dbReference type="PANTHER" id="PTHR11857">
    <property type="entry name" value="ODORANT BINDING PROTEIN-RELATED"/>
    <property type="match status" value="1"/>
</dbReference>
<sequence>MKLLLCLASAAFVIAAQALFDQQIQKRAKVRKECKELTEVTQESINEAHSGVVSVDPKLKKYIRCFSKKTGVATEADDNNVEVLKAKLKRVANDEEMDKMVQKCVVKKVTPEATAYDIFSLLVAVQTITPEEDAKALQKIKVECQNETGVSVELITKALNGHWEDDPKLKQQVLCMCKKRGLVTKSGGLVVDAWKSQMKKVDANDEEAEKIINECVVKKDTPVETAFNALKYKNNGLNKESDVLAEDPKMNKHIFRLQRKTGLATEAGNTSIEVLKTNIKQMVGVEGVDKIVQECMIKNTHHRQERNSRW</sequence>
<gene>
    <name evidence="6" type="ORF">GEV33_000187</name>
</gene>
<evidence type="ECO:0000256" key="4">
    <source>
        <dbReference type="ARBA" id="ARBA00022729"/>
    </source>
</evidence>
<evidence type="ECO:0000256" key="1">
    <source>
        <dbReference type="ARBA" id="ARBA00004613"/>
    </source>
</evidence>
<proteinExistence type="inferred from homology"/>
<dbReference type="GO" id="GO:0005549">
    <property type="term" value="F:odorant binding"/>
    <property type="evidence" value="ECO:0007669"/>
    <property type="project" value="InterPro"/>
</dbReference>
<dbReference type="InterPro" id="IPR006170">
    <property type="entry name" value="PBP/GOBP"/>
</dbReference>
<dbReference type="GO" id="GO:0007608">
    <property type="term" value="P:sensory perception of smell"/>
    <property type="evidence" value="ECO:0007669"/>
    <property type="project" value="TreeGrafter"/>
</dbReference>
<dbReference type="GO" id="GO:0005615">
    <property type="term" value="C:extracellular space"/>
    <property type="evidence" value="ECO:0007669"/>
    <property type="project" value="TreeGrafter"/>
</dbReference>
<feature type="signal peptide" evidence="5">
    <location>
        <begin position="1"/>
        <end position="18"/>
    </location>
</feature>
<reference evidence="6" key="2">
    <citation type="submission" date="2021-08" db="EMBL/GenBank/DDBJ databases">
        <authorList>
            <person name="Eriksson T."/>
        </authorList>
    </citation>
    <scope>NUCLEOTIDE SEQUENCE</scope>
    <source>
        <strain evidence="6">Stoneville</strain>
        <tissue evidence="6">Whole head</tissue>
    </source>
</reference>
<comment type="similarity">
    <text evidence="2">Belongs to the PBP/GOBP family.</text>
</comment>
<protein>
    <submittedName>
        <fullName evidence="6">Uncharacterized protein</fullName>
    </submittedName>
</protein>
<evidence type="ECO:0000256" key="3">
    <source>
        <dbReference type="ARBA" id="ARBA00022525"/>
    </source>
</evidence>
<organism evidence="6 7">
    <name type="scientific">Tenebrio molitor</name>
    <name type="common">Yellow mealworm beetle</name>
    <dbReference type="NCBI Taxonomy" id="7067"/>
    <lineage>
        <taxon>Eukaryota</taxon>
        <taxon>Metazoa</taxon>
        <taxon>Ecdysozoa</taxon>
        <taxon>Arthropoda</taxon>
        <taxon>Hexapoda</taxon>
        <taxon>Insecta</taxon>
        <taxon>Pterygota</taxon>
        <taxon>Neoptera</taxon>
        <taxon>Endopterygota</taxon>
        <taxon>Coleoptera</taxon>
        <taxon>Polyphaga</taxon>
        <taxon>Cucujiformia</taxon>
        <taxon>Tenebrionidae</taxon>
        <taxon>Tenebrio</taxon>
    </lineage>
</organism>
<reference evidence="6" key="1">
    <citation type="journal article" date="2020" name="J Insects Food Feed">
        <title>The yellow mealworm (Tenebrio molitor) genome: a resource for the emerging insects as food and feed industry.</title>
        <authorList>
            <person name="Eriksson T."/>
            <person name="Andere A."/>
            <person name="Kelstrup H."/>
            <person name="Emery V."/>
            <person name="Picard C."/>
        </authorList>
    </citation>
    <scope>NUCLEOTIDE SEQUENCE</scope>
    <source>
        <strain evidence="6">Stoneville</strain>
        <tissue evidence="6">Whole head</tissue>
    </source>
</reference>
<dbReference type="InterPro" id="IPR036728">
    <property type="entry name" value="PBP_GOBP_sf"/>
</dbReference>
<evidence type="ECO:0000256" key="5">
    <source>
        <dbReference type="SAM" id="SignalP"/>
    </source>
</evidence>
<name>A0A8J6HXL2_TENMO</name>
<dbReference type="SMART" id="SM00708">
    <property type="entry name" value="PhBP"/>
    <property type="match status" value="2"/>
</dbReference>
<keyword evidence="4 5" id="KW-0732">Signal</keyword>
<dbReference type="PANTHER" id="PTHR11857:SF43">
    <property type="entry name" value="GEO07291P1-RELATED"/>
    <property type="match status" value="1"/>
</dbReference>
<evidence type="ECO:0000313" key="7">
    <source>
        <dbReference type="Proteomes" id="UP000719412"/>
    </source>
</evidence>